<keyword evidence="1 3" id="KW-0963">Cytoplasm</keyword>
<dbReference type="AlphaFoldDB" id="A0A2J7RIJ7"/>
<accession>A0A2J7RIJ7</accession>
<dbReference type="SUPFAM" id="SSF52402">
    <property type="entry name" value="Adenine nucleotide alpha hydrolases-like"/>
    <property type="match status" value="1"/>
</dbReference>
<dbReference type="GO" id="GO:0005829">
    <property type="term" value="C:cytosol"/>
    <property type="evidence" value="ECO:0007669"/>
    <property type="project" value="TreeGrafter"/>
</dbReference>
<dbReference type="InterPro" id="IPR019407">
    <property type="entry name" value="CTU2"/>
</dbReference>
<reference evidence="4 5" key="1">
    <citation type="submission" date="2017-12" db="EMBL/GenBank/DDBJ databases">
        <title>Hemimetabolous genomes reveal molecular basis of termite eusociality.</title>
        <authorList>
            <person name="Harrison M.C."/>
            <person name="Jongepier E."/>
            <person name="Robertson H.M."/>
            <person name="Arning N."/>
            <person name="Bitard-Feildel T."/>
            <person name="Chao H."/>
            <person name="Childers C.P."/>
            <person name="Dinh H."/>
            <person name="Doddapaneni H."/>
            <person name="Dugan S."/>
            <person name="Gowin J."/>
            <person name="Greiner C."/>
            <person name="Han Y."/>
            <person name="Hu H."/>
            <person name="Hughes D.S.T."/>
            <person name="Huylmans A.-K."/>
            <person name="Kemena C."/>
            <person name="Kremer L.P.M."/>
            <person name="Lee S.L."/>
            <person name="Lopez-Ezquerra A."/>
            <person name="Mallet L."/>
            <person name="Monroy-Kuhn J.M."/>
            <person name="Moser A."/>
            <person name="Murali S.C."/>
            <person name="Muzny D.M."/>
            <person name="Otani S."/>
            <person name="Piulachs M.-D."/>
            <person name="Poelchau M."/>
            <person name="Qu J."/>
            <person name="Schaub F."/>
            <person name="Wada-Katsumata A."/>
            <person name="Worley K.C."/>
            <person name="Xie Q."/>
            <person name="Ylla G."/>
            <person name="Poulsen M."/>
            <person name="Gibbs R.A."/>
            <person name="Schal C."/>
            <person name="Richards S."/>
            <person name="Belles X."/>
            <person name="Korb J."/>
            <person name="Bornberg-Bauer E."/>
        </authorList>
    </citation>
    <scope>NUCLEOTIDE SEQUENCE [LARGE SCALE GENOMIC DNA]</scope>
    <source>
        <tissue evidence="4">Whole body</tissue>
    </source>
</reference>
<dbReference type="GO" id="GO:0016779">
    <property type="term" value="F:nucleotidyltransferase activity"/>
    <property type="evidence" value="ECO:0007669"/>
    <property type="project" value="UniProtKB-UniRule"/>
</dbReference>
<comment type="function">
    <text evidence="3">Plays a central role in 2-thiolation of mcm(5)S(2)U at tRNA wobble positions of tRNA(Lys), tRNA(Glu) and tRNA(Gln). May act by forming a heterodimer with NCS6/CTU1 that ligates sulfur from thiocarboxylated URM1 onto the uridine of tRNAs at wobble position.</text>
</comment>
<protein>
    <recommendedName>
        <fullName evidence="3">Cytoplasmic tRNA 2-thiolation protein 2</fullName>
    </recommendedName>
</protein>
<dbReference type="Proteomes" id="UP000235965">
    <property type="component" value="Unassembled WGS sequence"/>
</dbReference>
<evidence type="ECO:0000256" key="3">
    <source>
        <dbReference type="HAMAP-Rule" id="MF_03054"/>
    </source>
</evidence>
<comment type="similarity">
    <text evidence="3">Belongs to the CTU2/NCS2 family.</text>
</comment>
<organism evidence="4 5">
    <name type="scientific">Cryptotermes secundus</name>
    <dbReference type="NCBI Taxonomy" id="105785"/>
    <lineage>
        <taxon>Eukaryota</taxon>
        <taxon>Metazoa</taxon>
        <taxon>Ecdysozoa</taxon>
        <taxon>Arthropoda</taxon>
        <taxon>Hexapoda</taxon>
        <taxon>Insecta</taxon>
        <taxon>Pterygota</taxon>
        <taxon>Neoptera</taxon>
        <taxon>Polyneoptera</taxon>
        <taxon>Dictyoptera</taxon>
        <taxon>Blattodea</taxon>
        <taxon>Blattoidea</taxon>
        <taxon>Termitoidae</taxon>
        <taxon>Kalotermitidae</taxon>
        <taxon>Cryptotermitinae</taxon>
        <taxon>Cryptotermes</taxon>
    </lineage>
</organism>
<dbReference type="GO" id="GO:0032447">
    <property type="term" value="P:protein urmylation"/>
    <property type="evidence" value="ECO:0007669"/>
    <property type="project" value="UniProtKB-UniRule"/>
</dbReference>
<evidence type="ECO:0000256" key="1">
    <source>
        <dbReference type="ARBA" id="ARBA00022490"/>
    </source>
</evidence>
<keyword evidence="5" id="KW-1185">Reference proteome</keyword>
<comment type="subcellular location">
    <subcellularLocation>
        <location evidence="3">Cytoplasm</location>
    </subcellularLocation>
</comment>
<dbReference type="GO" id="GO:0002143">
    <property type="term" value="P:tRNA wobble position uridine thiolation"/>
    <property type="evidence" value="ECO:0007669"/>
    <property type="project" value="TreeGrafter"/>
</dbReference>
<comment type="pathway">
    <text evidence="3">tRNA modification; 5-methoxycarbonylmethyl-2-thiouridine-tRNA biosynthesis.</text>
</comment>
<proteinExistence type="inferred from homology"/>
<dbReference type="GO" id="GO:0016783">
    <property type="term" value="F:sulfurtransferase activity"/>
    <property type="evidence" value="ECO:0007669"/>
    <property type="project" value="TreeGrafter"/>
</dbReference>
<dbReference type="UniPathway" id="UPA00988"/>
<dbReference type="HAMAP" id="MF_03054">
    <property type="entry name" value="CTU2"/>
    <property type="match status" value="1"/>
</dbReference>
<evidence type="ECO:0000313" key="5">
    <source>
        <dbReference type="Proteomes" id="UP000235965"/>
    </source>
</evidence>
<dbReference type="GO" id="GO:0000049">
    <property type="term" value="F:tRNA binding"/>
    <property type="evidence" value="ECO:0007669"/>
    <property type="project" value="InterPro"/>
</dbReference>
<dbReference type="Pfam" id="PF10288">
    <property type="entry name" value="CTU2"/>
    <property type="match status" value="1"/>
</dbReference>
<dbReference type="OrthoDB" id="25129at2759"/>
<dbReference type="PANTHER" id="PTHR20882:SF14">
    <property type="entry name" value="CYTOPLASMIC TRNA 2-THIOLATION PROTEIN 2"/>
    <property type="match status" value="1"/>
</dbReference>
<dbReference type="Gene3D" id="3.40.50.620">
    <property type="entry name" value="HUPs"/>
    <property type="match status" value="1"/>
</dbReference>
<dbReference type="InterPro" id="IPR014729">
    <property type="entry name" value="Rossmann-like_a/b/a_fold"/>
</dbReference>
<name>A0A2J7RIJ7_9NEOP</name>
<evidence type="ECO:0000256" key="2">
    <source>
        <dbReference type="ARBA" id="ARBA00022694"/>
    </source>
</evidence>
<dbReference type="PANTHER" id="PTHR20882">
    <property type="entry name" value="CYTOPLASMIC TRNA 2-THIOLATION PROTEIN 2"/>
    <property type="match status" value="1"/>
</dbReference>
<sequence length="389" mass="43221">MVLNDGWKRNPVCWLETHAKSAGKGRLWLFSGFGTHTAEGAVVELSPYERNEICTSVIQQITKYNLPLYITTLERSLGNVDESCYYSHGDITYNIDDHKELQLKKLMGSIYSLTGKEDLLLKLRNQLLVKIAKRLKCTKIFSADTADHLAVKLLSSVALGRGAQLPLDIGFCDTRDPDVMLLRPMRDFMKKEVVFYNIFNKLESVFIPSLGTKANAHVSIQKLTETFVTDLQEDFPATVSTIFRTGDKLNMANSMTEAVEHCALCQAPVDTTTTVSSALQATEFSRMVSTLGPFRFDSKSIGTLSNAMSEPSDGEQKLLMSHKDKSDDAVKYCSTSGVTSTSRKKGTCREDGEGCQCSRNSLSITLPEVEACFCYSCRLIAREMVCIKV</sequence>
<comment type="caution">
    <text evidence="4">The sequence shown here is derived from an EMBL/GenBank/DDBJ whole genome shotgun (WGS) entry which is preliminary data.</text>
</comment>
<evidence type="ECO:0000313" key="4">
    <source>
        <dbReference type="EMBL" id="PNF40659.1"/>
    </source>
</evidence>
<dbReference type="EMBL" id="NEVH01003500">
    <property type="protein sequence ID" value="PNF40659.1"/>
    <property type="molecule type" value="Genomic_DNA"/>
</dbReference>
<keyword evidence="2 3" id="KW-0819">tRNA processing</keyword>
<gene>
    <name evidence="4" type="ORF">B7P43_G05899</name>
</gene>